<dbReference type="Proteomes" id="UP000603141">
    <property type="component" value="Unassembled WGS sequence"/>
</dbReference>
<feature type="domain" description="N-acetyltransferase" evidence="2">
    <location>
        <begin position="14"/>
        <end position="179"/>
    </location>
</feature>
<dbReference type="RefSeq" id="WP_200270934.1">
    <property type="nucleotide sequence ID" value="NZ_JAENIJ010000017.1"/>
</dbReference>
<dbReference type="EMBL" id="JAENIJ010000017">
    <property type="protein sequence ID" value="MBK1883123.1"/>
    <property type="molecule type" value="Genomic_DNA"/>
</dbReference>
<dbReference type="AlphaFoldDB" id="A0A934S779"/>
<proteinExistence type="predicted"/>
<gene>
    <name evidence="3" type="ORF">JIN85_11895</name>
</gene>
<reference evidence="3" key="1">
    <citation type="submission" date="2021-01" db="EMBL/GenBank/DDBJ databases">
        <title>Modified the classification status of verrucomicrobia.</title>
        <authorList>
            <person name="Feng X."/>
        </authorList>
    </citation>
    <scope>NUCLEOTIDE SEQUENCE</scope>
    <source>
        <strain evidence="3">KCTC 22041</strain>
    </source>
</reference>
<dbReference type="InterPro" id="IPR051531">
    <property type="entry name" value="N-acetyltransferase"/>
</dbReference>
<dbReference type="InterPro" id="IPR000182">
    <property type="entry name" value="GNAT_dom"/>
</dbReference>
<dbReference type="InterPro" id="IPR016181">
    <property type="entry name" value="Acyl_CoA_acyltransferase"/>
</dbReference>
<evidence type="ECO:0000313" key="4">
    <source>
        <dbReference type="Proteomes" id="UP000603141"/>
    </source>
</evidence>
<feature type="region of interest" description="Disordered" evidence="1">
    <location>
        <begin position="168"/>
        <end position="189"/>
    </location>
</feature>
<dbReference type="PANTHER" id="PTHR43792:SF1">
    <property type="entry name" value="N-ACETYLTRANSFERASE DOMAIN-CONTAINING PROTEIN"/>
    <property type="match status" value="1"/>
</dbReference>
<organism evidence="3 4">
    <name type="scientific">Luteolibacter pohnpeiensis</name>
    <dbReference type="NCBI Taxonomy" id="454153"/>
    <lineage>
        <taxon>Bacteria</taxon>
        <taxon>Pseudomonadati</taxon>
        <taxon>Verrucomicrobiota</taxon>
        <taxon>Verrucomicrobiia</taxon>
        <taxon>Verrucomicrobiales</taxon>
        <taxon>Verrucomicrobiaceae</taxon>
        <taxon>Luteolibacter</taxon>
    </lineage>
</organism>
<sequence>MKPSAPAVIELQRTRLRKATVGDAAAIYEYGSDPAVARYADWPCRTSIEPLIESIKARAATWGEGDVFSWVIATLDGDRSIGGVTCAIEGDAAEIGFLLNQSYWGRGYAGEAASGVIDWLFSLPNITRVWATCDTENASSIRVLEKLGFRREKTLTQAIVRPQISPEPRDAFLYTRDQRDAQQVGAQNP</sequence>
<dbReference type="Pfam" id="PF13302">
    <property type="entry name" value="Acetyltransf_3"/>
    <property type="match status" value="1"/>
</dbReference>
<dbReference type="PROSITE" id="PS51186">
    <property type="entry name" value="GNAT"/>
    <property type="match status" value="1"/>
</dbReference>
<evidence type="ECO:0000313" key="3">
    <source>
        <dbReference type="EMBL" id="MBK1883123.1"/>
    </source>
</evidence>
<dbReference type="SUPFAM" id="SSF55729">
    <property type="entry name" value="Acyl-CoA N-acyltransferases (Nat)"/>
    <property type="match status" value="1"/>
</dbReference>
<name>A0A934S779_9BACT</name>
<accession>A0A934S779</accession>
<comment type="caution">
    <text evidence="3">The sequence shown here is derived from an EMBL/GenBank/DDBJ whole genome shotgun (WGS) entry which is preliminary data.</text>
</comment>
<dbReference type="PANTHER" id="PTHR43792">
    <property type="entry name" value="GNAT FAMILY, PUTATIVE (AFU_ORTHOLOGUE AFUA_3G00765)-RELATED-RELATED"/>
    <property type="match status" value="1"/>
</dbReference>
<evidence type="ECO:0000259" key="2">
    <source>
        <dbReference type="PROSITE" id="PS51186"/>
    </source>
</evidence>
<protein>
    <submittedName>
        <fullName evidence="3">GNAT family N-acetyltransferase</fullName>
    </submittedName>
</protein>
<dbReference type="GO" id="GO:0016747">
    <property type="term" value="F:acyltransferase activity, transferring groups other than amino-acyl groups"/>
    <property type="evidence" value="ECO:0007669"/>
    <property type="project" value="InterPro"/>
</dbReference>
<keyword evidence="4" id="KW-1185">Reference proteome</keyword>
<dbReference type="Gene3D" id="3.40.630.30">
    <property type="match status" value="1"/>
</dbReference>
<evidence type="ECO:0000256" key="1">
    <source>
        <dbReference type="SAM" id="MobiDB-lite"/>
    </source>
</evidence>